<dbReference type="Proteomes" id="UP000266506">
    <property type="component" value="Unassembled WGS sequence"/>
</dbReference>
<keyword evidence="7 12" id="KW-0949">S-adenosyl-L-methionine</keyword>
<dbReference type="RefSeq" id="WP_119016429.1">
    <property type="nucleotide sequence ID" value="NZ_QXEV01000014.1"/>
</dbReference>
<keyword evidence="6 12" id="KW-0808">Transferase</keyword>
<dbReference type="GO" id="GO:0070040">
    <property type="term" value="F:rRNA (adenine(2503)-C2-)-methyltransferase activity"/>
    <property type="evidence" value="ECO:0007669"/>
    <property type="project" value="UniProtKB-UniRule"/>
</dbReference>
<evidence type="ECO:0000256" key="4">
    <source>
        <dbReference type="ARBA" id="ARBA00022552"/>
    </source>
</evidence>
<keyword evidence="8 12" id="KW-0819">tRNA processing</keyword>
<name>A0A397RZ13_9MOLU</name>
<keyword evidence="10 12" id="KW-0408">Iron</keyword>
<comment type="caution">
    <text evidence="12">Lacks conserved residue(s) required for the propagation of feature annotation.</text>
</comment>
<keyword evidence="11 12" id="KW-0411">Iron-sulfur</keyword>
<dbReference type="GO" id="GO:0002935">
    <property type="term" value="F:tRNA (adenine(37)-C2)-methyltransferase activity"/>
    <property type="evidence" value="ECO:0007669"/>
    <property type="project" value="UniProtKB-UniRule"/>
</dbReference>
<keyword evidence="15" id="KW-1185">Reference proteome</keyword>
<dbReference type="PROSITE" id="PS51918">
    <property type="entry name" value="RADICAL_SAM"/>
    <property type="match status" value="1"/>
</dbReference>
<evidence type="ECO:0000256" key="11">
    <source>
        <dbReference type="ARBA" id="ARBA00023014"/>
    </source>
</evidence>
<dbReference type="EC" id="2.1.1.192" evidence="12"/>
<gene>
    <name evidence="12" type="primary">rlmN</name>
    <name evidence="14" type="ORF">EI71_01299</name>
</gene>
<feature type="active site" description="S-methylcysteine intermediate" evidence="12">
    <location>
        <position position="331"/>
    </location>
</feature>
<dbReference type="PANTHER" id="PTHR30544">
    <property type="entry name" value="23S RRNA METHYLTRANSFERASE"/>
    <property type="match status" value="1"/>
</dbReference>
<evidence type="ECO:0000256" key="10">
    <source>
        <dbReference type="ARBA" id="ARBA00023004"/>
    </source>
</evidence>
<dbReference type="GO" id="GO:0046872">
    <property type="term" value="F:metal ion binding"/>
    <property type="evidence" value="ECO:0007669"/>
    <property type="project" value="UniProtKB-KW"/>
</dbReference>
<dbReference type="SFLD" id="SFLDG01062">
    <property type="entry name" value="methyltransferase_(Class_A)"/>
    <property type="match status" value="1"/>
</dbReference>
<comment type="function">
    <text evidence="12">Specifically methylates position 2 of adenine 2503 in 23S rRNA and position 2 of adenine 37 in tRNAs.</text>
</comment>
<sequence>MQSIYNFTEDMWKEYLVNMGEKPFRASQMMEWFYRHNIDSFSQMTNISKKFIAHLEENFVIDSLKCVTRQISNDGTQKFLFELADGNLIETVLMNHNYGYSVCVTSEVGCNMGCVFCASGMKKKLRNLETSEMVLQVISVAKLAEVRVSHVVVMGIGEPFDNYDNVINFLKIINNAKGIEIGARHITVSTCGLVPKIKEYASFDLQVNLAISLHAPTNEIRNQIMPINKRYPLEELMDAVKYYISKTGRRVTFEYILLRDINDTKECADLLADLIGKENIYVNLIPYNEVLEKPYKRSKEDTMRAFYDRLYKRGVNVQLRKEQGGDIDAACGQLRSKHMK</sequence>
<feature type="binding site" evidence="12">
    <location>
        <begin position="157"/>
        <end position="158"/>
    </location>
    <ligand>
        <name>S-adenosyl-L-methionine</name>
        <dbReference type="ChEBI" id="CHEBI:59789"/>
    </ligand>
</feature>
<evidence type="ECO:0000256" key="6">
    <source>
        <dbReference type="ARBA" id="ARBA00022679"/>
    </source>
</evidence>
<dbReference type="InterPro" id="IPR027492">
    <property type="entry name" value="RNA_MTrfase_RlmN"/>
</dbReference>
<evidence type="ECO:0000256" key="3">
    <source>
        <dbReference type="ARBA" id="ARBA00022490"/>
    </source>
</evidence>
<dbReference type="InterPro" id="IPR007197">
    <property type="entry name" value="rSAM"/>
</dbReference>
<dbReference type="InterPro" id="IPR058240">
    <property type="entry name" value="rSAM_sf"/>
</dbReference>
<dbReference type="InterPro" id="IPR013785">
    <property type="entry name" value="Aldolase_TIM"/>
</dbReference>
<comment type="catalytic activity">
    <reaction evidence="12">
        <text>adenosine(37) in tRNA + 2 reduced [2Fe-2S]-[ferredoxin] + 2 S-adenosyl-L-methionine = 2-methyladenosine(37) in tRNA + 5'-deoxyadenosine + L-methionine + 2 oxidized [2Fe-2S]-[ferredoxin] + S-adenosyl-L-homocysteine</text>
        <dbReference type="Rhea" id="RHEA:43332"/>
        <dbReference type="Rhea" id="RHEA-COMP:10000"/>
        <dbReference type="Rhea" id="RHEA-COMP:10001"/>
        <dbReference type="Rhea" id="RHEA-COMP:10162"/>
        <dbReference type="Rhea" id="RHEA-COMP:10485"/>
        <dbReference type="ChEBI" id="CHEBI:17319"/>
        <dbReference type="ChEBI" id="CHEBI:33737"/>
        <dbReference type="ChEBI" id="CHEBI:33738"/>
        <dbReference type="ChEBI" id="CHEBI:57844"/>
        <dbReference type="ChEBI" id="CHEBI:57856"/>
        <dbReference type="ChEBI" id="CHEBI:59789"/>
        <dbReference type="ChEBI" id="CHEBI:74411"/>
        <dbReference type="ChEBI" id="CHEBI:74497"/>
        <dbReference type="EC" id="2.1.1.192"/>
    </reaction>
</comment>
<evidence type="ECO:0000256" key="7">
    <source>
        <dbReference type="ARBA" id="ARBA00022691"/>
    </source>
</evidence>
<feature type="binding site" evidence="12">
    <location>
        <position position="114"/>
    </location>
    <ligand>
        <name>[4Fe-4S] cluster</name>
        <dbReference type="ChEBI" id="CHEBI:49883"/>
        <note>4Fe-4S-S-AdoMet</note>
    </ligand>
</feature>
<dbReference type="InParanoid" id="A0A397RZ13"/>
<feature type="binding site" evidence="12">
    <location>
        <position position="189"/>
    </location>
    <ligand>
        <name>S-adenosyl-L-methionine</name>
        <dbReference type="ChEBI" id="CHEBI:59789"/>
    </ligand>
</feature>
<comment type="similarity">
    <text evidence="12">Belongs to the radical SAM superfamily. RlmN family.</text>
</comment>
<comment type="miscellaneous">
    <text evidence="12">Reaction proceeds by a ping-pong mechanism involving intermediate methylation of a conserved cysteine residue.</text>
</comment>
<dbReference type="InterPro" id="IPR048641">
    <property type="entry name" value="RlmN_N"/>
</dbReference>
<keyword evidence="9 12" id="KW-0479">Metal-binding</keyword>
<dbReference type="GO" id="GO:0051539">
    <property type="term" value="F:4 iron, 4 sulfur cluster binding"/>
    <property type="evidence" value="ECO:0007669"/>
    <property type="project" value="UniProtKB-UniRule"/>
</dbReference>
<comment type="subcellular location">
    <subcellularLocation>
        <location evidence="1 12">Cytoplasm</location>
    </subcellularLocation>
</comment>
<dbReference type="PANTHER" id="PTHR30544:SF5">
    <property type="entry name" value="RADICAL SAM CORE DOMAIN-CONTAINING PROTEIN"/>
    <property type="match status" value="1"/>
</dbReference>
<keyword evidence="12" id="KW-1015">Disulfide bond</keyword>
<evidence type="ECO:0000313" key="14">
    <source>
        <dbReference type="EMBL" id="RIA75641.1"/>
    </source>
</evidence>
<evidence type="ECO:0000259" key="13">
    <source>
        <dbReference type="PROSITE" id="PS51918"/>
    </source>
</evidence>
<dbReference type="Pfam" id="PF04055">
    <property type="entry name" value="Radical_SAM"/>
    <property type="match status" value="1"/>
</dbReference>
<feature type="binding site" evidence="12">
    <location>
        <position position="288"/>
    </location>
    <ligand>
        <name>S-adenosyl-L-methionine</name>
        <dbReference type="ChEBI" id="CHEBI:59789"/>
    </ligand>
</feature>
<feature type="binding site" evidence="12">
    <location>
        <position position="117"/>
    </location>
    <ligand>
        <name>[4Fe-4S] cluster</name>
        <dbReference type="ChEBI" id="CHEBI:49883"/>
        <note>4Fe-4S-S-AdoMet</note>
    </ligand>
</feature>
<keyword evidence="2 12" id="KW-0004">4Fe-4S</keyword>
<evidence type="ECO:0000256" key="5">
    <source>
        <dbReference type="ARBA" id="ARBA00022603"/>
    </source>
</evidence>
<comment type="cofactor">
    <cofactor evidence="12">
        <name>[4Fe-4S] cluster</name>
        <dbReference type="ChEBI" id="CHEBI:49883"/>
    </cofactor>
    <text evidence="12">Binds 1 [4Fe-4S] cluster. The cluster is coordinated with 3 cysteines and an exchangeable S-adenosyl-L-methionine.</text>
</comment>
<dbReference type="GO" id="GO:0030488">
    <property type="term" value="P:tRNA methylation"/>
    <property type="evidence" value="ECO:0007669"/>
    <property type="project" value="UniProtKB-UniRule"/>
</dbReference>
<dbReference type="AlphaFoldDB" id="A0A397RZ13"/>
<dbReference type="FunFam" id="3.20.20.70:FF:000014">
    <property type="entry name" value="Probable dual-specificity RNA methyltransferase RlmN"/>
    <property type="match status" value="1"/>
</dbReference>
<organism evidence="14 15">
    <name type="scientific">Anaeroplasma bactoclasticum</name>
    <dbReference type="NCBI Taxonomy" id="2088"/>
    <lineage>
        <taxon>Bacteria</taxon>
        <taxon>Bacillati</taxon>
        <taxon>Mycoplasmatota</taxon>
        <taxon>Mollicutes</taxon>
        <taxon>Anaeroplasmatales</taxon>
        <taxon>Anaeroplasmataceae</taxon>
        <taxon>Anaeroplasma</taxon>
    </lineage>
</organism>
<dbReference type="NCBIfam" id="TIGR00048">
    <property type="entry name" value="rRNA_mod_RlmN"/>
    <property type="match status" value="1"/>
</dbReference>
<comment type="caution">
    <text evidence="14">The sequence shown here is derived from an EMBL/GenBank/DDBJ whole genome shotgun (WGS) entry which is preliminary data.</text>
</comment>
<keyword evidence="4 12" id="KW-0698">rRNA processing</keyword>
<dbReference type="GO" id="GO:0019843">
    <property type="term" value="F:rRNA binding"/>
    <property type="evidence" value="ECO:0007669"/>
    <property type="project" value="UniProtKB-UniRule"/>
</dbReference>
<evidence type="ECO:0000256" key="8">
    <source>
        <dbReference type="ARBA" id="ARBA00022694"/>
    </source>
</evidence>
<evidence type="ECO:0000256" key="1">
    <source>
        <dbReference type="ARBA" id="ARBA00004496"/>
    </source>
</evidence>
<proteinExistence type="inferred from homology"/>
<feature type="active site" description="Proton acceptor" evidence="12">
    <location>
        <position position="90"/>
    </location>
</feature>
<dbReference type="CDD" id="cd01335">
    <property type="entry name" value="Radical_SAM"/>
    <property type="match status" value="1"/>
</dbReference>
<evidence type="ECO:0000256" key="2">
    <source>
        <dbReference type="ARBA" id="ARBA00022485"/>
    </source>
</evidence>
<dbReference type="HAMAP" id="MF_01849">
    <property type="entry name" value="RNA_methyltr_RlmN"/>
    <property type="match status" value="1"/>
</dbReference>
<dbReference type="Gene3D" id="3.20.20.70">
    <property type="entry name" value="Aldolase class I"/>
    <property type="match status" value="1"/>
</dbReference>
<dbReference type="GO" id="GO:0070475">
    <property type="term" value="P:rRNA base methylation"/>
    <property type="evidence" value="ECO:0007669"/>
    <property type="project" value="UniProtKB-UniRule"/>
</dbReference>
<feature type="binding site" evidence="12">
    <location>
        <begin position="212"/>
        <end position="214"/>
    </location>
    <ligand>
        <name>S-adenosyl-L-methionine</name>
        <dbReference type="ChEBI" id="CHEBI:59789"/>
    </ligand>
</feature>
<dbReference type="GO" id="GO:0005737">
    <property type="term" value="C:cytoplasm"/>
    <property type="evidence" value="ECO:0007669"/>
    <property type="project" value="UniProtKB-SubCell"/>
</dbReference>
<dbReference type="SFLD" id="SFLDF00275">
    <property type="entry name" value="adenosine_C2_methyltransferase"/>
    <property type="match status" value="1"/>
</dbReference>
<dbReference type="FunCoup" id="A0A397RZ13">
    <property type="interactions" value="359"/>
</dbReference>
<feature type="domain" description="Radical SAM core" evidence="13">
    <location>
        <begin position="96"/>
        <end position="326"/>
    </location>
</feature>
<accession>A0A397RZ13</accession>
<dbReference type="OrthoDB" id="9793973at2"/>
<dbReference type="SFLD" id="SFLDS00029">
    <property type="entry name" value="Radical_SAM"/>
    <property type="match status" value="1"/>
</dbReference>
<feature type="binding site" evidence="12">
    <location>
        <position position="110"/>
    </location>
    <ligand>
        <name>[4Fe-4S] cluster</name>
        <dbReference type="ChEBI" id="CHEBI:49883"/>
        <note>4Fe-4S-S-AdoMet</note>
    </ligand>
</feature>
<dbReference type="GO" id="GO:0000049">
    <property type="term" value="F:tRNA binding"/>
    <property type="evidence" value="ECO:0007669"/>
    <property type="project" value="UniProtKB-UniRule"/>
</dbReference>
<reference evidence="14 15" key="1">
    <citation type="submission" date="2018-08" db="EMBL/GenBank/DDBJ databases">
        <title>Genomic Encyclopedia of Archaeal and Bacterial Type Strains, Phase II (KMG-II): from individual species to whole genera.</title>
        <authorList>
            <person name="Goeker M."/>
        </authorList>
    </citation>
    <scope>NUCLEOTIDE SEQUENCE [LARGE SCALE GENOMIC DNA]</scope>
    <source>
        <strain evidence="14 15">ATCC 27112</strain>
    </source>
</reference>
<dbReference type="Pfam" id="PF21016">
    <property type="entry name" value="RlmN_N"/>
    <property type="match status" value="1"/>
</dbReference>
<dbReference type="SUPFAM" id="SSF102114">
    <property type="entry name" value="Radical SAM enzymes"/>
    <property type="match status" value="1"/>
</dbReference>
<keyword evidence="5 12" id="KW-0489">Methyltransferase</keyword>
<keyword evidence="3 12" id="KW-0963">Cytoplasm</keyword>
<evidence type="ECO:0000256" key="12">
    <source>
        <dbReference type="HAMAP-Rule" id="MF_01849"/>
    </source>
</evidence>
<comment type="catalytic activity">
    <reaction evidence="12">
        <text>adenosine(2503) in 23S rRNA + 2 reduced [2Fe-2S]-[ferredoxin] + 2 S-adenosyl-L-methionine = 2-methyladenosine(2503) in 23S rRNA + 5'-deoxyadenosine + L-methionine + 2 oxidized [2Fe-2S]-[ferredoxin] + S-adenosyl-L-homocysteine</text>
        <dbReference type="Rhea" id="RHEA:42916"/>
        <dbReference type="Rhea" id="RHEA-COMP:10000"/>
        <dbReference type="Rhea" id="RHEA-COMP:10001"/>
        <dbReference type="Rhea" id="RHEA-COMP:10152"/>
        <dbReference type="Rhea" id="RHEA-COMP:10282"/>
        <dbReference type="ChEBI" id="CHEBI:17319"/>
        <dbReference type="ChEBI" id="CHEBI:33737"/>
        <dbReference type="ChEBI" id="CHEBI:33738"/>
        <dbReference type="ChEBI" id="CHEBI:57844"/>
        <dbReference type="ChEBI" id="CHEBI:57856"/>
        <dbReference type="ChEBI" id="CHEBI:59789"/>
        <dbReference type="ChEBI" id="CHEBI:74411"/>
        <dbReference type="ChEBI" id="CHEBI:74497"/>
        <dbReference type="EC" id="2.1.1.192"/>
    </reaction>
</comment>
<protein>
    <recommendedName>
        <fullName evidence="12">Probable dual-specificity RNA methyltransferase RlmN</fullName>
        <ecNumber evidence="12">2.1.1.192</ecNumber>
    </recommendedName>
    <alternativeName>
        <fullName evidence="12">23S rRNA (adenine(2503)-C(2))-methyltransferase</fullName>
    </alternativeName>
    <alternativeName>
        <fullName evidence="12">23S rRNA m2A2503 methyltransferase</fullName>
    </alternativeName>
    <alternativeName>
        <fullName evidence="12">Ribosomal RNA large subunit methyltransferase N</fullName>
    </alternativeName>
    <alternativeName>
        <fullName evidence="12">tRNA (adenine(37)-C(2))-methyltransferase</fullName>
    </alternativeName>
    <alternativeName>
        <fullName evidence="12">tRNA m2A37 methyltransferase</fullName>
    </alternativeName>
</protein>
<dbReference type="InterPro" id="IPR040072">
    <property type="entry name" value="Methyltransferase_A"/>
</dbReference>
<dbReference type="Gene3D" id="1.10.150.530">
    <property type="match status" value="1"/>
</dbReference>
<dbReference type="InterPro" id="IPR004383">
    <property type="entry name" value="rRNA_lsu_MTrfase_RlmN/Cfr"/>
</dbReference>
<dbReference type="PIRSF" id="PIRSF006004">
    <property type="entry name" value="CHP00048"/>
    <property type="match status" value="1"/>
</dbReference>
<evidence type="ECO:0000313" key="15">
    <source>
        <dbReference type="Proteomes" id="UP000266506"/>
    </source>
</evidence>
<dbReference type="EMBL" id="QXEV01000014">
    <property type="protein sequence ID" value="RIA75641.1"/>
    <property type="molecule type" value="Genomic_DNA"/>
</dbReference>
<evidence type="ECO:0000256" key="9">
    <source>
        <dbReference type="ARBA" id="ARBA00022723"/>
    </source>
</evidence>